<dbReference type="OrthoDB" id="3700926at2"/>
<feature type="compositionally biased region" description="Basic and acidic residues" evidence="1">
    <location>
        <begin position="65"/>
        <end position="88"/>
    </location>
</feature>
<feature type="region of interest" description="Disordered" evidence="1">
    <location>
        <begin position="53"/>
        <end position="96"/>
    </location>
</feature>
<accession>A0A1X1ZCA7</accession>
<dbReference type="Proteomes" id="UP000193529">
    <property type="component" value="Unassembled WGS sequence"/>
</dbReference>
<name>A0A1X1ZCA7_9MYCO</name>
<dbReference type="STRING" id="153971.AWC19_14200"/>
<gene>
    <name evidence="2" type="ORF">AWC19_14200</name>
</gene>
<proteinExistence type="predicted"/>
<protein>
    <submittedName>
        <fullName evidence="2">Uncharacterized protein</fullName>
    </submittedName>
</protein>
<evidence type="ECO:0000256" key="1">
    <source>
        <dbReference type="SAM" id="MobiDB-lite"/>
    </source>
</evidence>
<evidence type="ECO:0000313" key="3">
    <source>
        <dbReference type="Proteomes" id="UP000193529"/>
    </source>
</evidence>
<evidence type="ECO:0000313" key="2">
    <source>
        <dbReference type="EMBL" id="ORW20915.1"/>
    </source>
</evidence>
<dbReference type="EMBL" id="LQPJ01000121">
    <property type="protein sequence ID" value="ORW20915.1"/>
    <property type="molecule type" value="Genomic_DNA"/>
</dbReference>
<organism evidence="2 3">
    <name type="scientific">Mycobacterium palustre</name>
    <dbReference type="NCBI Taxonomy" id="153971"/>
    <lineage>
        <taxon>Bacteria</taxon>
        <taxon>Bacillati</taxon>
        <taxon>Actinomycetota</taxon>
        <taxon>Actinomycetes</taxon>
        <taxon>Mycobacteriales</taxon>
        <taxon>Mycobacteriaceae</taxon>
        <taxon>Mycobacterium</taxon>
        <taxon>Mycobacterium simiae complex</taxon>
    </lineage>
</organism>
<dbReference type="AlphaFoldDB" id="A0A1X1ZCA7"/>
<reference evidence="2 3" key="1">
    <citation type="submission" date="2016-01" db="EMBL/GenBank/DDBJ databases">
        <title>The new phylogeny of the genus Mycobacterium.</title>
        <authorList>
            <person name="Tarcisio F."/>
            <person name="Conor M."/>
            <person name="Antonella G."/>
            <person name="Elisabetta G."/>
            <person name="Giulia F.S."/>
            <person name="Sara T."/>
            <person name="Anna F."/>
            <person name="Clotilde B."/>
            <person name="Roberto B."/>
            <person name="Veronica D.S."/>
            <person name="Fabio R."/>
            <person name="Monica P."/>
            <person name="Olivier J."/>
            <person name="Enrico T."/>
            <person name="Nicola S."/>
        </authorList>
    </citation>
    <scope>NUCLEOTIDE SEQUENCE [LARGE SCALE GENOMIC DNA]</scope>
    <source>
        <strain evidence="2 3">DSM 44572</strain>
    </source>
</reference>
<dbReference type="RefSeq" id="WP_085079637.1">
    <property type="nucleotide sequence ID" value="NZ_JACKRZ010000129.1"/>
</dbReference>
<comment type="caution">
    <text evidence="2">The sequence shown here is derived from an EMBL/GenBank/DDBJ whole genome shotgun (WGS) entry which is preliminary data.</text>
</comment>
<keyword evidence="3" id="KW-1185">Reference proteome</keyword>
<sequence>MAEIYRAKEPFTFTGHSGLPRTFTPHGDNSLIADDDPDFKGREHLFEPAVAAANRAAETASAAPGERRARPRLRSDASEKPARTEHPAQPESPASE</sequence>
<feature type="compositionally biased region" description="Low complexity" evidence="1">
    <location>
        <begin position="53"/>
        <end position="63"/>
    </location>
</feature>